<reference evidence="1 2" key="2">
    <citation type="submission" date="2018-06" db="EMBL/GenBank/DDBJ databases">
        <title>Metagenomic assembly of (sub)arctic Cyanobacteria and their associated microbiome from non-axenic cultures.</title>
        <authorList>
            <person name="Baurain D."/>
        </authorList>
    </citation>
    <scope>NUCLEOTIDE SEQUENCE [LARGE SCALE GENOMIC DNA]</scope>
    <source>
        <strain evidence="1">ULC129bin1</strain>
    </source>
</reference>
<gene>
    <name evidence="1" type="ORF">DCF25_15565</name>
</gene>
<dbReference type="EMBL" id="QBMC01000117">
    <property type="protein sequence ID" value="PZO13838.1"/>
    <property type="molecule type" value="Genomic_DNA"/>
</dbReference>
<sequence length="185" mass="20375">MPQLSNQQIDNLLPELPSLARLIIARDLTRQSELLAIDLDSKCQCGIDRREAYNFIPDIIGLDPTSAARYTQGYPIAAGMSVENWAAWLEGCEFVEAPGFVWLTVSKEGDHEDGIGGLCRTDKREAIAPSNEVSAFLADLIGFNSASFEQGRSVVCRMTAENWASWLALFEVDELDAETVTQLCS</sequence>
<protein>
    <submittedName>
        <fullName evidence="1">Uncharacterized protein</fullName>
    </submittedName>
</protein>
<accession>A0A2W4W404</accession>
<comment type="caution">
    <text evidence="1">The sequence shown here is derived from an EMBL/GenBank/DDBJ whole genome shotgun (WGS) entry which is preliminary data.</text>
</comment>
<organism evidence="1 2">
    <name type="scientific">Leptolyngbya foveolarum</name>
    <dbReference type="NCBI Taxonomy" id="47253"/>
    <lineage>
        <taxon>Bacteria</taxon>
        <taxon>Bacillati</taxon>
        <taxon>Cyanobacteriota</taxon>
        <taxon>Cyanophyceae</taxon>
        <taxon>Leptolyngbyales</taxon>
        <taxon>Leptolyngbyaceae</taxon>
        <taxon>Leptolyngbya group</taxon>
        <taxon>Leptolyngbya</taxon>
    </lineage>
</organism>
<evidence type="ECO:0000313" key="1">
    <source>
        <dbReference type="EMBL" id="PZO13838.1"/>
    </source>
</evidence>
<name>A0A2W4W404_9CYAN</name>
<reference evidence="2" key="1">
    <citation type="submission" date="2018-04" db="EMBL/GenBank/DDBJ databases">
        <authorList>
            <person name="Cornet L."/>
        </authorList>
    </citation>
    <scope>NUCLEOTIDE SEQUENCE [LARGE SCALE GENOMIC DNA]</scope>
</reference>
<proteinExistence type="predicted"/>
<dbReference type="AlphaFoldDB" id="A0A2W4W404"/>
<evidence type="ECO:0000313" key="2">
    <source>
        <dbReference type="Proteomes" id="UP000249354"/>
    </source>
</evidence>
<dbReference type="Proteomes" id="UP000249354">
    <property type="component" value="Unassembled WGS sequence"/>
</dbReference>